<dbReference type="PANTHER" id="PTHR47354">
    <property type="entry name" value="NADH OXIDOREDUCTASE HCR"/>
    <property type="match status" value="1"/>
</dbReference>
<keyword evidence="7" id="KW-0408">Iron</keyword>
<keyword evidence="2" id="KW-0285">Flavoprotein</keyword>
<evidence type="ECO:0000256" key="6">
    <source>
        <dbReference type="ARBA" id="ARBA00023002"/>
    </source>
</evidence>
<dbReference type="Proteomes" id="UP000680279">
    <property type="component" value="Unassembled WGS sequence"/>
</dbReference>
<keyword evidence="11" id="KW-1185">Reference proteome</keyword>
<dbReference type="RefSeq" id="WP_018708167.1">
    <property type="nucleotide sequence ID" value="NZ_BOQT01000030.1"/>
</dbReference>
<keyword evidence="5" id="KW-0274">FAD</keyword>
<evidence type="ECO:0000256" key="2">
    <source>
        <dbReference type="ARBA" id="ARBA00022630"/>
    </source>
</evidence>
<keyword evidence="6" id="KW-0560">Oxidoreductase</keyword>
<evidence type="ECO:0000256" key="7">
    <source>
        <dbReference type="ARBA" id="ARBA00023004"/>
    </source>
</evidence>
<dbReference type="PANTHER" id="PTHR47354:SF8">
    <property type="entry name" value="1,2-PHENYLACETYL-COA EPOXIDASE, SUBUNIT E"/>
    <property type="match status" value="1"/>
</dbReference>
<dbReference type="SUPFAM" id="SSF63380">
    <property type="entry name" value="Riboflavin synthase domain-like"/>
    <property type="match status" value="1"/>
</dbReference>
<keyword evidence="4" id="KW-0479">Metal-binding</keyword>
<dbReference type="InterPro" id="IPR017927">
    <property type="entry name" value="FAD-bd_FR_type"/>
</dbReference>
<evidence type="ECO:0000256" key="4">
    <source>
        <dbReference type="ARBA" id="ARBA00022723"/>
    </source>
</evidence>
<dbReference type="Pfam" id="PF08022">
    <property type="entry name" value="FAD_binding_8"/>
    <property type="match status" value="1"/>
</dbReference>
<dbReference type="Gene3D" id="2.40.30.10">
    <property type="entry name" value="Translation factors"/>
    <property type="match status" value="1"/>
</dbReference>
<dbReference type="InterPro" id="IPR050415">
    <property type="entry name" value="MRET"/>
</dbReference>
<gene>
    <name evidence="10" type="ORF">J1TS3_44410</name>
</gene>
<dbReference type="PROSITE" id="PS51384">
    <property type="entry name" value="FAD_FR"/>
    <property type="match status" value="1"/>
</dbReference>
<dbReference type="PRINTS" id="PR00410">
    <property type="entry name" value="PHEHYDRXLASE"/>
</dbReference>
<dbReference type="Gene3D" id="3.40.50.80">
    <property type="entry name" value="Nucleotide-binding domain of ferredoxin-NADP reductase (FNR) module"/>
    <property type="match status" value="1"/>
</dbReference>
<evidence type="ECO:0000256" key="3">
    <source>
        <dbReference type="ARBA" id="ARBA00022714"/>
    </source>
</evidence>
<accession>A0ABQ4KC66</accession>
<dbReference type="CDD" id="cd00322">
    <property type="entry name" value="FNR_like"/>
    <property type="match status" value="1"/>
</dbReference>
<dbReference type="PRINTS" id="PR00371">
    <property type="entry name" value="FPNCR"/>
</dbReference>
<dbReference type="EMBL" id="BOQT01000030">
    <property type="protein sequence ID" value="GIN23307.1"/>
    <property type="molecule type" value="Genomic_DNA"/>
</dbReference>
<keyword evidence="3" id="KW-0001">2Fe-2S</keyword>
<evidence type="ECO:0000259" key="9">
    <source>
        <dbReference type="PROSITE" id="PS51384"/>
    </source>
</evidence>
<sequence>MSFLKNIFSIFKKRELIFSERYKESEDVYTFLFEKENDLTWKAGQHGLFSITHKKIKNPTRPFSVASAPSENSVKITMKINDNPSEFKKAMLELKQGMKVSMSGPVGGFYLKENSPSLLIAGGIGITPFRSIVKQLNAEGTVIEKPIHLIYMDSKKSYLFKDELDGIANNTSISVIYLDSRDDLHQEIDKFTNLYKNNGKYFVAGPKSMVHSISTYLQNNDISKQNIKKDAFYGYK</sequence>
<dbReference type="InterPro" id="IPR001709">
    <property type="entry name" value="Flavoprot_Pyr_Nucl_cyt_Rdtase"/>
</dbReference>
<keyword evidence="8" id="KW-0411">Iron-sulfur</keyword>
<comment type="cofactor">
    <cofactor evidence="1">
        <name>FAD</name>
        <dbReference type="ChEBI" id="CHEBI:57692"/>
    </cofactor>
</comment>
<organism evidence="10 11">
    <name type="scientific">Siminovitchia fordii</name>
    <dbReference type="NCBI Taxonomy" id="254759"/>
    <lineage>
        <taxon>Bacteria</taxon>
        <taxon>Bacillati</taxon>
        <taxon>Bacillota</taxon>
        <taxon>Bacilli</taxon>
        <taxon>Bacillales</taxon>
        <taxon>Bacillaceae</taxon>
        <taxon>Siminovitchia</taxon>
    </lineage>
</organism>
<reference evidence="10 11" key="1">
    <citation type="submission" date="2021-03" db="EMBL/GenBank/DDBJ databases">
        <title>Antimicrobial resistance genes in bacteria isolated from Japanese honey, and their potential for conferring macrolide and lincosamide resistance in the American foulbrood pathogen Paenibacillus larvae.</title>
        <authorList>
            <person name="Okamoto M."/>
            <person name="Kumagai M."/>
            <person name="Kanamori H."/>
            <person name="Takamatsu D."/>
        </authorList>
    </citation>
    <scope>NUCLEOTIDE SEQUENCE [LARGE SCALE GENOMIC DNA]</scope>
    <source>
        <strain evidence="10 11">J1TS3</strain>
    </source>
</reference>
<protein>
    <submittedName>
        <fullName evidence="10">Oxidoreductase</fullName>
    </submittedName>
</protein>
<dbReference type="Pfam" id="PF00175">
    <property type="entry name" value="NAD_binding_1"/>
    <property type="match status" value="1"/>
</dbReference>
<name>A0ABQ4KC66_9BACI</name>
<evidence type="ECO:0000256" key="5">
    <source>
        <dbReference type="ARBA" id="ARBA00022827"/>
    </source>
</evidence>
<comment type="caution">
    <text evidence="10">The sequence shown here is derived from an EMBL/GenBank/DDBJ whole genome shotgun (WGS) entry which is preliminary data.</text>
</comment>
<dbReference type="InterPro" id="IPR017938">
    <property type="entry name" value="Riboflavin_synthase-like_b-brl"/>
</dbReference>
<evidence type="ECO:0000256" key="1">
    <source>
        <dbReference type="ARBA" id="ARBA00001974"/>
    </source>
</evidence>
<dbReference type="InterPro" id="IPR013112">
    <property type="entry name" value="FAD-bd_8"/>
</dbReference>
<proteinExistence type="predicted"/>
<dbReference type="InterPro" id="IPR012165">
    <property type="entry name" value="Cyt_c3_hydrogenase_gsu"/>
</dbReference>
<evidence type="ECO:0000313" key="10">
    <source>
        <dbReference type="EMBL" id="GIN23307.1"/>
    </source>
</evidence>
<dbReference type="PIRSF" id="PIRSF006816">
    <property type="entry name" value="Cyc3_hyd_g"/>
    <property type="match status" value="1"/>
</dbReference>
<dbReference type="InterPro" id="IPR001433">
    <property type="entry name" value="OxRdtase_FAD/NAD-bd"/>
</dbReference>
<evidence type="ECO:0000256" key="8">
    <source>
        <dbReference type="ARBA" id="ARBA00023014"/>
    </source>
</evidence>
<feature type="domain" description="FAD-binding FR-type" evidence="9">
    <location>
        <begin position="11"/>
        <end position="112"/>
    </location>
</feature>
<dbReference type="InterPro" id="IPR039261">
    <property type="entry name" value="FNR_nucleotide-bd"/>
</dbReference>
<dbReference type="SUPFAM" id="SSF52343">
    <property type="entry name" value="Ferredoxin reductase-like, C-terminal NADP-linked domain"/>
    <property type="match status" value="1"/>
</dbReference>
<evidence type="ECO:0000313" key="11">
    <source>
        <dbReference type="Proteomes" id="UP000680279"/>
    </source>
</evidence>